<dbReference type="Pfam" id="PF04969">
    <property type="entry name" value="CS"/>
    <property type="match status" value="1"/>
</dbReference>
<keyword evidence="1" id="KW-0812">Transmembrane</keyword>
<proteinExistence type="predicted"/>
<dbReference type="InterPro" id="IPR008978">
    <property type="entry name" value="HSP20-like_chaperone"/>
</dbReference>
<evidence type="ECO:0000313" key="4">
    <source>
        <dbReference type="Proteomes" id="UP000794436"/>
    </source>
</evidence>
<sequence>MPSAHASYVKLVTPWGELHLEKDLLFKIAGTVAVLALTTVSYLLIGLWSKAKVKAGAQGQKSAAEVKRSALEENIVKKGEHSYYYAHQARSTSETKTSDHKKTMVSSYGWTDRKKSVDIYLTDDAVTDMTKEQLKLNWTPTSLSLDVVTDEEGKNTKSLVIPTLFNEISDVKWKVNNNQLTITLYKVDAVAWTSLNGAAKNLEDHIEYDDSLYD</sequence>
<dbReference type="AlphaFoldDB" id="A0A8K1CUD2"/>
<dbReference type="Proteomes" id="UP000794436">
    <property type="component" value="Unassembled WGS sequence"/>
</dbReference>
<evidence type="ECO:0000313" key="3">
    <source>
        <dbReference type="EMBL" id="TMW69409.1"/>
    </source>
</evidence>
<evidence type="ECO:0000256" key="1">
    <source>
        <dbReference type="SAM" id="Phobius"/>
    </source>
</evidence>
<feature type="domain" description="CS" evidence="2">
    <location>
        <begin position="103"/>
        <end position="196"/>
    </location>
</feature>
<dbReference type="EMBL" id="SPLM01000001">
    <property type="protein sequence ID" value="TMW69409.1"/>
    <property type="molecule type" value="Genomic_DNA"/>
</dbReference>
<dbReference type="PANTHER" id="PTHR13164:SF6">
    <property type="entry name" value="CS DOMAIN-CONTAINING PROTEIN"/>
    <property type="match status" value="1"/>
</dbReference>
<dbReference type="InterPro" id="IPR052289">
    <property type="entry name" value="Calcyclin-binding_UBL-bridge"/>
</dbReference>
<dbReference type="OrthoDB" id="164025at2759"/>
<dbReference type="InterPro" id="IPR007052">
    <property type="entry name" value="CS_dom"/>
</dbReference>
<reference evidence="3" key="1">
    <citation type="submission" date="2019-03" db="EMBL/GenBank/DDBJ databases">
        <title>Long read genome sequence of the mycoparasitic Pythium oligandrum ATCC 38472 isolated from sugarbeet rhizosphere.</title>
        <authorList>
            <person name="Gaulin E."/>
        </authorList>
    </citation>
    <scope>NUCLEOTIDE SEQUENCE</scope>
    <source>
        <strain evidence="3">ATCC 38472_TT</strain>
    </source>
</reference>
<dbReference type="Gene3D" id="2.60.40.790">
    <property type="match status" value="1"/>
</dbReference>
<dbReference type="PROSITE" id="PS51203">
    <property type="entry name" value="CS"/>
    <property type="match status" value="1"/>
</dbReference>
<comment type="caution">
    <text evidence="3">The sequence shown here is derived from an EMBL/GenBank/DDBJ whole genome shotgun (WGS) entry which is preliminary data.</text>
</comment>
<keyword evidence="4" id="KW-1185">Reference proteome</keyword>
<gene>
    <name evidence="3" type="ORF">Poli38472_001565</name>
</gene>
<dbReference type="SUPFAM" id="SSF49764">
    <property type="entry name" value="HSP20-like chaperones"/>
    <property type="match status" value="1"/>
</dbReference>
<accession>A0A8K1CUD2</accession>
<organism evidence="3 4">
    <name type="scientific">Pythium oligandrum</name>
    <name type="common">Mycoparasitic fungus</name>
    <dbReference type="NCBI Taxonomy" id="41045"/>
    <lineage>
        <taxon>Eukaryota</taxon>
        <taxon>Sar</taxon>
        <taxon>Stramenopiles</taxon>
        <taxon>Oomycota</taxon>
        <taxon>Peronosporomycetes</taxon>
        <taxon>Pythiales</taxon>
        <taxon>Pythiaceae</taxon>
        <taxon>Pythium</taxon>
    </lineage>
</organism>
<evidence type="ECO:0000259" key="2">
    <source>
        <dbReference type="PROSITE" id="PS51203"/>
    </source>
</evidence>
<name>A0A8K1CUD2_PYTOL</name>
<protein>
    <recommendedName>
        <fullName evidence="2">CS domain-containing protein</fullName>
    </recommendedName>
</protein>
<keyword evidence="1" id="KW-0472">Membrane</keyword>
<dbReference type="PANTHER" id="PTHR13164">
    <property type="entry name" value="CALICYLIN BINDING PROTEIN"/>
    <property type="match status" value="1"/>
</dbReference>
<keyword evidence="1" id="KW-1133">Transmembrane helix</keyword>
<dbReference type="GO" id="GO:0005634">
    <property type="term" value="C:nucleus"/>
    <property type="evidence" value="ECO:0007669"/>
    <property type="project" value="TreeGrafter"/>
</dbReference>
<feature type="transmembrane region" description="Helical" evidence="1">
    <location>
        <begin position="24"/>
        <end position="45"/>
    </location>
</feature>